<dbReference type="Gene3D" id="3.30.9.10">
    <property type="entry name" value="D-Amino Acid Oxidase, subunit A, domain 2"/>
    <property type="match status" value="1"/>
</dbReference>
<dbReference type="EMBL" id="QKZV01000001">
    <property type="protein sequence ID" value="PZX65723.1"/>
    <property type="molecule type" value="Genomic_DNA"/>
</dbReference>
<name>A0A2W7RY20_9BACT</name>
<evidence type="ECO:0000313" key="2">
    <source>
        <dbReference type="EMBL" id="PZX65723.1"/>
    </source>
</evidence>
<dbReference type="GO" id="GO:0005737">
    <property type="term" value="C:cytoplasm"/>
    <property type="evidence" value="ECO:0007669"/>
    <property type="project" value="TreeGrafter"/>
</dbReference>
<dbReference type="PANTHER" id="PTHR13847:SF281">
    <property type="entry name" value="FAD DEPENDENT OXIDOREDUCTASE DOMAIN-CONTAINING PROTEIN"/>
    <property type="match status" value="1"/>
</dbReference>
<dbReference type="InterPro" id="IPR036188">
    <property type="entry name" value="FAD/NAD-bd_sf"/>
</dbReference>
<keyword evidence="3" id="KW-1185">Reference proteome</keyword>
<accession>A0A2W7RY20</accession>
<dbReference type="RefSeq" id="WP_111293184.1">
    <property type="nucleotide sequence ID" value="NZ_QKZV01000001.1"/>
</dbReference>
<evidence type="ECO:0000313" key="3">
    <source>
        <dbReference type="Proteomes" id="UP000249720"/>
    </source>
</evidence>
<dbReference type="InterPro" id="IPR006076">
    <property type="entry name" value="FAD-dep_OxRdtase"/>
</dbReference>
<dbReference type="Pfam" id="PF01266">
    <property type="entry name" value="DAO"/>
    <property type="match status" value="1"/>
</dbReference>
<dbReference type="AlphaFoldDB" id="A0A2W7RY20"/>
<dbReference type="SUPFAM" id="SSF51905">
    <property type="entry name" value="FAD/NAD(P)-binding domain"/>
    <property type="match status" value="1"/>
</dbReference>
<gene>
    <name evidence="2" type="ORF">LX80_00215</name>
</gene>
<comment type="caution">
    <text evidence="2">The sequence shown here is derived from an EMBL/GenBank/DDBJ whole genome shotgun (WGS) entry which is preliminary data.</text>
</comment>
<dbReference type="OrthoDB" id="1491488at2"/>
<sequence>MLSNISVWENETYFAPQNIVIVGGGLMGLWTAITLKEQKPNLSITVVERNVTPLGASTRNAGFACFGSPTELLHDAKTLGESAMLQIVEKRYKGIEKIKKYFGNVIDFDACGGYECLTEKQLPANEINDALAYLNKLLADITNTQHTFKRNDAALTALGLQNFDALVENKWEGGLHSGKLVQALQNKAACLGVNCLYGITVTQCYRQNDYVAIETQQSIVLKANTVILCTNAFSNAINLGTTLPVKPGRGQILLTSPIPNLPLHGTFHYDAGYYYWRNLGNRILIGGGRNSFFEQETTTDITVTENVQTVLENFLQTHLNPSIQYTIDKRWSGIMAFTDNHLPYVHFTAPNILNAIACNGMGVALTPIIAEEIAHQILPNF</sequence>
<organism evidence="2 3">
    <name type="scientific">Hydrotalea sandarakina</name>
    <dbReference type="NCBI Taxonomy" id="1004304"/>
    <lineage>
        <taxon>Bacteria</taxon>
        <taxon>Pseudomonadati</taxon>
        <taxon>Bacteroidota</taxon>
        <taxon>Chitinophagia</taxon>
        <taxon>Chitinophagales</taxon>
        <taxon>Chitinophagaceae</taxon>
        <taxon>Hydrotalea</taxon>
    </lineage>
</organism>
<dbReference type="PANTHER" id="PTHR13847">
    <property type="entry name" value="SARCOSINE DEHYDROGENASE-RELATED"/>
    <property type="match status" value="1"/>
</dbReference>
<protein>
    <submittedName>
        <fullName evidence="2">Glycine/D-amino acid oxidase-like deaminating enzyme</fullName>
    </submittedName>
</protein>
<evidence type="ECO:0000259" key="1">
    <source>
        <dbReference type="Pfam" id="PF01266"/>
    </source>
</evidence>
<proteinExistence type="predicted"/>
<dbReference type="Gene3D" id="3.50.50.60">
    <property type="entry name" value="FAD/NAD(P)-binding domain"/>
    <property type="match status" value="1"/>
</dbReference>
<reference evidence="2 3" key="1">
    <citation type="submission" date="2018-06" db="EMBL/GenBank/DDBJ databases">
        <title>Genomic Encyclopedia of Archaeal and Bacterial Type Strains, Phase II (KMG-II): from individual species to whole genera.</title>
        <authorList>
            <person name="Goeker M."/>
        </authorList>
    </citation>
    <scope>NUCLEOTIDE SEQUENCE [LARGE SCALE GENOMIC DNA]</scope>
    <source>
        <strain evidence="2 3">DSM 23241</strain>
    </source>
</reference>
<dbReference type="Proteomes" id="UP000249720">
    <property type="component" value="Unassembled WGS sequence"/>
</dbReference>
<feature type="domain" description="FAD dependent oxidoreductase" evidence="1">
    <location>
        <begin position="19"/>
        <end position="375"/>
    </location>
</feature>